<proteinExistence type="predicted"/>
<dbReference type="Proteomes" id="UP001530400">
    <property type="component" value="Unassembled WGS sequence"/>
</dbReference>
<dbReference type="AlphaFoldDB" id="A0ABD3QHE2"/>
<name>A0ABD3QHE2_9STRA</name>
<protein>
    <submittedName>
        <fullName evidence="2">Uncharacterized protein</fullName>
    </submittedName>
</protein>
<feature type="chain" id="PRO_5044877874" evidence="1">
    <location>
        <begin position="22"/>
        <end position="381"/>
    </location>
</feature>
<sequence>MKLISSLSLTFVIQANSLSSAFHVPTPTKVAVARDKSQIKHRVAPAILGTVAASLLAHPKLVNAIGVGSRVPLTAAAGVSNVAAVKAVSQTVVLLAWSLFLVVTLEWNGFEYFRHLACRIRNFGKEEEMMDVGLAKPSDWKSYTQQLLMRRKNTGVGARIGKFFRRYKRSKVYAHDSNDIDMANKFYQEKQYEQHHHAVHVTRSKENHPTYLESLSSKYASVDPDNTDALHEKSYLDTLSDLNVKKTSWSDYKSVIDHVKKERLDEGEGKSQQRICSKSNQSLSNHLFSALENRVSDLNDMIQMEQSMYQTSNQALKLALDASRQLHHANDERQEMALKDLEEFDKMSDEFHDTVGREMNIAAQKAAGVMEDDVKSIVYEL</sequence>
<accession>A0ABD3QHE2</accession>
<evidence type="ECO:0000313" key="3">
    <source>
        <dbReference type="Proteomes" id="UP001530400"/>
    </source>
</evidence>
<evidence type="ECO:0000256" key="1">
    <source>
        <dbReference type="SAM" id="SignalP"/>
    </source>
</evidence>
<keyword evidence="3" id="KW-1185">Reference proteome</keyword>
<feature type="signal peptide" evidence="1">
    <location>
        <begin position="1"/>
        <end position="21"/>
    </location>
</feature>
<organism evidence="2 3">
    <name type="scientific">Cyclotella atomus</name>
    <dbReference type="NCBI Taxonomy" id="382360"/>
    <lineage>
        <taxon>Eukaryota</taxon>
        <taxon>Sar</taxon>
        <taxon>Stramenopiles</taxon>
        <taxon>Ochrophyta</taxon>
        <taxon>Bacillariophyta</taxon>
        <taxon>Coscinodiscophyceae</taxon>
        <taxon>Thalassiosirophycidae</taxon>
        <taxon>Stephanodiscales</taxon>
        <taxon>Stephanodiscaceae</taxon>
        <taxon>Cyclotella</taxon>
    </lineage>
</organism>
<reference evidence="2 3" key="1">
    <citation type="submission" date="2024-10" db="EMBL/GenBank/DDBJ databases">
        <title>Updated reference genomes for cyclostephanoid diatoms.</title>
        <authorList>
            <person name="Roberts W.R."/>
            <person name="Alverson A.J."/>
        </authorList>
    </citation>
    <scope>NUCLEOTIDE SEQUENCE [LARGE SCALE GENOMIC DNA]</scope>
    <source>
        <strain evidence="2 3">AJA010-31</strain>
    </source>
</reference>
<keyword evidence="1" id="KW-0732">Signal</keyword>
<evidence type="ECO:0000313" key="2">
    <source>
        <dbReference type="EMBL" id="KAL3799229.1"/>
    </source>
</evidence>
<dbReference type="EMBL" id="JALLPJ020000192">
    <property type="protein sequence ID" value="KAL3799229.1"/>
    <property type="molecule type" value="Genomic_DNA"/>
</dbReference>
<gene>
    <name evidence="2" type="ORF">ACHAWO_000461</name>
</gene>
<comment type="caution">
    <text evidence="2">The sequence shown here is derived from an EMBL/GenBank/DDBJ whole genome shotgun (WGS) entry which is preliminary data.</text>
</comment>